<gene>
    <name evidence="2" type="ORF">OIU79_028796</name>
</gene>
<reference evidence="2" key="2">
    <citation type="journal article" date="2023" name="Int. J. Mol. Sci.">
        <title>De Novo Assembly and Annotation of 11 Diverse Shrub Willow (Salix) Genomes Reveals Novel Gene Organization in Sex-Linked Regions.</title>
        <authorList>
            <person name="Hyden B."/>
            <person name="Feng K."/>
            <person name="Yates T.B."/>
            <person name="Jawdy S."/>
            <person name="Cereghino C."/>
            <person name="Smart L.B."/>
            <person name="Muchero W."/>
        </authorList>
    </citation>
    <scope>NUCLEOTIDE SEQUENCE</scope>
    <source>
        <tissue evidence="2">Shoot tip</tissue>
    </source>
</reference>
<dbReference type="AlphaFoldDB" id="A0A9Q0VZS3"/>
<dbReference type="InterPro" id="IPR032474">
    <property type="entry name" value="Argonaute_N"/>
</dbReference>
<dbReference type="EMBL" id="JAPFFK010000007">
    <property type="protein sequence ID" value="KAJ6756475.1"/>
    <property type="molecule type" value="Genomic_DNA"/>
</dbReference>
<sequence length="161" mass="17891">MEKKLSFKSITTTGGFVPVSSKAIVPPPKPQYGSKGRKCVIRANHFVVEVAITPEVPSKKVNRDVMSQLVRSYRESHLGNRMPAYDGRKSLYTAGALPFEAKKFVVKLVEKNDPASSSSSVKKPYKSLTLFSEHHHQKTTLLLGDHSSHLIWAQKASLVME</sequence>
<dbReference type="OrthoDB" id="1938994at2759"/>
<keyword evidence="2" id="KW-0396">Initiation factor</keyword>
<proteinExistence type="predicted"/>
<accession>A0A9Q0VZS3</accession>
<reference evidence="2" key="1">
    <citation type="submission" date="2022-11" db="EMBL/GenBank/DDBJ databases">
        <authorList>
            <person name="Hyden B.L."/>
            <person name="Feng K."/>
            <person name="Yates T."/>
            <person name="Jawdy S."/>
            <person name="Smart L.B."/>
            <person name="Muchero W."/>
        </authorList>
    </citation>
    <scope>NUCLEOTIDE SEQUENCE</scope>
    <source>
        <tissue evidence="2">Shoot tip</tissue>
    </source>
</reference>
<name>A0A9Q0VZS3_SALPP</name>
<evidence type="ECO:0000313" key="2">
    <source>
        <dbReference type="EMBL" id="KAJ6756475.1"/>
    </source>
</evidence>
<evidence type="ECO:0000313" key="3">
    <source>
        <dbReference type="Proteomes" id="UP001151532"/>
    </source>
</evidence>
<organism evidence="2 3">
    <name type="scientific">Salix purpurea</name>
    <name type="common">Purple osier willow</name>
    <dbReference type="NCBI Taxonomy" id="77065"/>
    <lineage>
        <taxon>Eukaryota</taxon>
        <taxon>Viridiplantae</taxon>
        <taxon>Streptophyta</taxon>
        <taxon>Embryophyta</taxon>
        <taxon>Tracheophyta</taxon>
        <taxon>Spermatophyta</taxon>
        <taxon>Magnoliopsida</taxon>
        <taxon>eudicotyledons</taxon>
        <taxon>Gunneridae</taxon>
        <taxon>Pentapetalae</taxon>
        <taxon>rosids</taxon>
        <taxon>fabids</taxon>
        <taxon>Malpighiales</taxon>
        <taxon>Salicaceae</taxon>
        <taxon>Saliceae</taxon>
        <taxon>Salix</taxon>
    </lineage>
</organism>
<dbReference type="Proteomes" id="UP001151532">
    <property type="component" value="Chromosome 16"/>
</dbReference>
<keyword evidence="3" id="KW-1185">Reference proteome</keyword>
<dbReference type="GO" id="GO:0003743">
    <property type="term" value="F:translation initiation factor activity"/>
    <property type="evidence" value="ECO:0007669"/>
    <property type="project" value="UniProtKB-KW"/>
</dbReference>
<feature type="domain" description="Protein argonaute N-terminal" evidence="1">
    <location>
        <begin position="37"/>
        <end position="126"/>
    </location>
</feature>
<dbReference type="PANTHER" id="PTHR22891">
    <property type="entry name" value="EUKARYOTIC TRANSLATION INITIATION FACTOR 2C"/>
    <property type="match status" value="1"/>
</dbReference>
<dbReference type="Pfam" id="PF16486">
    <property type="entry name" value="ArgoN"/>
    <property type="match status" value="1"/>
</dbReference>
<protein>
    <submittedName>
        <fullName evidence="2">EUKARYOTIC TRANSLATION INITIATION FACTOR 2C</fullName>
    </submittedName>
</protein>
<comment type="caution">
    <text evidence="2">The sequence shown here is derived from an EMBL/GenBank/DDBJ whole genome shotgun (WGS) entry which is preliminary data.</text>
</comment>
<evidence type="ECO:0000259" key="1">
    <source>
        <dbReference type="Pfam" id="PF16486"/>
    </source>
</evidence>
<keyword evidence="2" id="KW-0648">Protein biosynthesis</keyword>